<evidence type="ECO:0000313" key="6">
    <source>
        <dbReference type="Proteomes" id="UP001429564"/>
    </source>
</evidence>
<dbReference type="CDD" id="cd00610">
    <property type="entry name" value="OAT_like"/>
    <property type="match status" value="1"/>
</dbReference>
<comment type="cofactor">
    <cofactor evidence="1">
        <name>pyridoxal 5'-phosphate</name>
        <dbReference type="ChEBI" id="CHEBI:597326"/>
    </cofactor>
</comment>
<reference evidence="5 6" key="1">
    <citation type="submission" date="2018-05" db="EMBL/GenBank/DDBJ databases">
        <authorList>
            <person name="Zhang Y.-J."/>
        </authorList>
    </citation>
    <scope>NUCLEOTIDE SEQUENCE [LARGE SCALE GENOMIC DNA]</scope>
    <source>
        <strain evidence="5 6">CY04</strain>
    </source>
</reference>
<evidence type="ECO:0000256" key="3">
    <source>
        <dbReference type="ARBA" id="ARBA00022898"/>
    </source>
</evidence>
<keyword evidence="3 4" id="KW-0663">Pyridoxal phosphate</keyword>
<dbReference type="PANTHER" id="PTHR43094:SF1">
    <property type="entry name" value="AMINOTRANSFERASE CLASS-III"/>
    <property type="match status" value="1"/>
</dbReference>
<dbReference type="GO" id="GO:0008483">
    <property type="term" value="F:transaminase activity"/>
    <property type="evidence" value="ECO:0007669"/>
    <property type="project" value="UniProtKB-KW"/>
</dbReference>
<keyword evidence="5" id="KW-0808">Transferase</keyword>
<dbReference type="RefSeq" id="WP_167683582.1">
    <property type="nucleotide sequence ID" value="NZ_QHLQ01000006.1"/>
</dbReference>
<dbReference type="SUPFAM" id="SSF53383">
    <property type="entry name" value="PLP-dependent transferases"/>
    <property type="match status" value="1"/>
</dbReference>
<dbReference type="Proteomes" id="UP001429564">
    <property type="component" value="Unassembled WGS sequence"/>
</dbReference>
<dbReference type="Gene3D" id="3.40.640.10">
    <property type="entry name" value="Type I PLP-dependent aspartate aminotransferase-like (Major domain)"/>
    <property type="match status" value="1"/>
</dbReference>
<dbReference type="Pfam" id="PF00202">
    <property type="entry name" value="Aminotran_3"/>
    <property type="match status" value="1"/>
</dbReference>
<accession>A0ABX0W7W0</accession>
<evidence type="ECO:0000256" key="1">
    <source>
        <dbReference type="ARBA" id="ARBA00001933"/>
    </source>
</evidence>
<dbReference type="InterPro" id="IPR005814">
    <property type="entry name" value="Aminotrans_3"/>
</dbReference>
<evidence type="ECO:0000256" key="2">
    <source>
        <dbReference type="ARBA" id="ARBA00008954"/>
    </source>
</evidence>
<dbReference type="Gene3D" id="3.90.1150.10">
    <property type="entry name" value="Aspartate Aminotransferase, domain 1"/>
    <property type="match status" value="1"/>
</dbReference>
<gene>
    <name evidence="5" type="ORF">DL239_08450</name>
</gene>
<comment type="caution">
    <text evidence="5">The sequence shown here is derived from an EMBL/GenBank/DDBJ whole genome shotgun (WGS) entry which is preliminary data.</text>
</comment>
<dbReference type="InterPro" id="IPR015422">
    <property type="entry name" value="PyrdxlP-dep_Trfase_small"/>
</dbReference>
<dbReference type="NCBIfam" id="NF005685">
    <property type="entry name" value="PRK07483.1"/>
    <property type="match status" value="1"/>
</dbReference>
<evidence type="ECO:0000256" key="4">
    <source>
        <dbReference type="RuleBase" id="RU003560"/>
    </source>
</evidence>
<name>A0ABX0W7W0_9RHOB</name>
<dbReference type="InterPro" id="IPR015421">
    <property type="entry name" value="PyrdxlP-dep_Trfase_major"/>
</dbReference>
<dbReference type="PROSITE" id="PS00600">
    <property type="entry name" value="AA_TRANSFER_CLASS_3"/>
    <property type="match status" value="1"/>
</dbReference>
<sequence>MSHVFPRHTKAQLPTAVAGDGCYLIDANGKRYFDGSGGAAVSCLGHSDAAVIQAVQDQVGKLAFAHTSFLTSDPAEELADLLIANAPGDLDRVYFVSGGSEATESAIKLARQYYLEKGETKRRHVIARRQSYHGNTLGALAAGGNEWRRAQFAPLLIDISHIAPCYEYAERPEGETPYDYGQRVANELEAEILRLGPESVMAFMAEPVVGATSGAVPPVEGYFKRVREICDQYGVLLILDEVMCGMGRTGHLFACDVDDVAPDILCIAKGLGAGYQPIGAMLCSKQIYQAIEAGSGFFQHGHTYIGHPVATAAALAVVRSMLDRGLVQRSAEMGEKLQAALVERFGQHPNVGDIRGRGLFRGIELVADRNTKTPFDPSTGLAKKIKKAAFEAGLICYPMSGTRDGVNGDHILLAPPFIITDEQITEVVDKLEVAISASLP</sequence>
<keyword evidence="6" id="KW-1185">Reference proteome</keyword>
<dbReference type="InterPro" id="IPR015424">
    <property type="entry name" value="PyrdxlP-dep_Trfase"/>
</dbReference>
<keyword evidence="5" id="KW-0032">Aminotransferase</keyword>
<dbReference type="InterPro" id="IPR049704">
    <property type="entry name" value="Aminotrans_3_PPA_site"/>
</dbReference>
<organism evidence="5 6">
    <name type="scientific">Parasedimentitalea denitrificans</name>
    <dbReference type="NCBI Taxonomy" id="2211118"/>
    <lineage>
        <taxon>Bacteria</taxon>
        <taxon>Pseudomonadati</taxon>
        <taxon>Pseudomonadota</taxon>
        <taxon>Alphaproteobacteria</taxon>
        <taxon>Rhodobacterales</taxon>
        <taxon>Paracoccaceae</taxon>
        <taxon>Parasedimentitalea</taxon>
    </lineage>
</organism>
<comment type="similarity">
    <text evidence="2 4">Belongs to the class-III pyridoxal-phosphate-dependent aminotransferase family.</text>
</comment>
<proteinExistence type="inferred from homology"/>
<evidence type="ECO:0000313" key="5">
    <source>
        <dbReference type="EMBL" id="NIZ61003.1"/>
    </source>
</evidence>
<dbReference type="PANTHER" id="PTHR43094">
    <property type="entry name" value="AMINOTRANSFERASE"/>
    <property type="match status" value="1"/>
</dbReference>
<protein>
    <submittedName>
        <fullName evidence="5">Aspartate aminotransferase family protein</fullName>
    </submittedName>
</protein>
<dbReference type="EMBL" id="QHLQ01000006">
    <property type="protein sequence ID" value="NIZ61003.1"/>
    <property type="molecule type" value="Genomic_DNA"/>
</dbReference>